<evidence type="ECO:0000256" key="1">
    <source>
        <dbReference type="SAM" id="MobiDB-lite"/>
    </source>
</evidence>
<evidence type="ECO:0000313" key="3">
    <source>
        <dbReference type="Proteomes" id="UP000696573"/>
    </source>
</evidence>
<accession>A0A9N9YQQ1</accession>
<sequence>MAPHTTIFQSLTHPNPTVNQRGRGTEGKNSSLSNTTNQDYANPVKVVEWAEMKDLRVFREVFGGKLFEEAHREGRELKLSHIRPSDRSVVNEKRASNLFNKWNKEVVMYALDPILETYRPLIWDQGENLAGITLSPPGPHPRKTSLNRLEPDSGSIASYPDSPGEEGQEKFLKEYKVAAKWKSKWIKERRVINESGTWRGVKNTTSWPIMQVLKIPSSCEKV</sequence>
<organism evidence="2 3">
    <name type="scientific">Clonostachys rhizophaga</name>
    <dbReference type="NCBI Taxonomy" id="160324"/>
    <lineage>
        <taxon>Eukaryota</taxon>
        <taxon>Fungi</taxon>
        <taxon>Dikarya</taxon>
        <taxon>Ascomycota</taxon>
        <taxon>Pezizomycotina</taxon>
        <taxon>Sordariomycetes</taxon>
        <taxon>Hypocreomycetidae</taxon>
        <taxon>Hypocreales</taxon>
        <taxon>Bionectriaceae</taxon>
        <taxon>Clonostachys</taxon>
    </lineage>
</organism>
<evidence type="ECO:0000313" key="2">
    <source>
        <dbReference type="EMBL" id="CAH0039526.1"/>
    </source>
</evidence>
<dbReference type="EMBL" id="CABFNQ020000762">
    <property type="protein sequence ID" value="CAH0039526.1"/>
    <property type="molecule type" value="Genomic_DNA"/>
</dbReference>
<gene>
    <name evidence="2" type="ORF">CRHIZ90672A_00005682</name>
</gene>
<proteinExistence type="predicted"/>
<keyword evidence="3" id="KW-1185">Reference proteome</keyword>
<name>A0A9N9YQQ1_9HYPO</name>
<comment type="caution">
    <text evidence="2">The sequence shown here is derived from an EMBL/GenBank/DDBJ whole genome shotgun (WGS) entry which is preliminary data.</text>
</comment>
<feature type="region of interest" description="Disordered" evidence="1">
    <location>
        <begin position="1"/>
        <end position="37"/>
    </location>
</feature>
<protein>
    <submittedName>
        <fullName evidence="2">Uncharacterized protein</fullName>
    </submittedName>
</protein>
<dbReference type="Proteomes" id="UP000696573">
    <property type="component" value="Unassembled WGS sequence"/>
</dbReference>
<dbReference type="OrthoDB" id="4367324at2759"/>
<feature type="region of interest" description="Disordered" evidence="1">
    <location>
        <begin position="132"/>
        <end position="166"/>
    </location>
</feature>
<reference evidence="2" key="1">
    <citation type="submission" date="2021-10" db="EMBL/GenBank/DDBJ databases">
        <authorList>
            <person name="Piombo E."/>
        </authorList>
    </citation>
    <scope>NUCLEOTIDE SEQUENCE</scope>
</reference>
<dbReference type="AlphaFoldDB" id="A0A9N9YQQ1"/>